<dbReference type="GO" id="GO:0016042">
    <property type="term" value="P:lipid catabolic process"/>
    <property type="evidence" value="ECO:0007669"/>
    <property type="project" value="TreeGrafter"/>
</dbReference>
<dbReference type="PANTHER" id="PTHR11610:SF173">
    <property type="entry name" value="LIPASE DOMAIN-CONTAINING PROTEIN-RELATED"/>
    <property type="match status" value="1"/>
</dbReference>
<dbReference type="InterPro" id="IPR029058">
    <property type="entry name" value="AB_hydrolase_fold"/>
</dbReference>
<dbReference type="EMBL" id="JARGEI010000002">
    <property type="protein sequence ID" value="KAJ8735420.1"/>
    <property type="molecule type" value="Genomic_DNA"/>
</dbReference>
<dbReference type="PANTHER" id="PTHR11610">
    <property type="entry name" value="LIPASE"/>
    <property type="match status" value="1"/>
</dbReference>
<reference evidence="7" key="1">
    <citation type="submission" date="2023-03" db="EMBL/GenBank/DDBJ databases">
        <title>Chromosome-level genomes of two armyworms, Mythimna separata and Mythimna loreyi, provide insights into the biosynthesis and reception of sex pheromones.</title>
        <authorList>
            <person name="Zhao H."/>
        </authorList>
    </citation>
    <scope>NUCLEOTIDE SEQUENCE</scope>
    <source>
        <strain evidence="7">BeijingLab</strain>
        <tissue evidence="7">Pupa</tissue>
    </source>
</reference>
<evidence type="ECO:0000256" key="2">
    <source>
        <dbReference type="ARBA" id="ARBA00010701"/>
    </source>
</evidence>
<dbReference type="InterPro" id="IPR000734">
    <property type="entry name" value="TAG_lipase"/>
</dbReference>
<proteinExistence type="inferred from homology"/>
<sequence>MAGLVKCVFILCAALAASGNKLGDNDVIFHLFSKQNPQMSQPLLPIPSSIMASNFLPNRQTVITIHSSGDSVTGNFNAFLVPAHLSAQDVNLLAVDWSPASGMYTQGLSNAVACAERIASFINLLSSAFNYGPSNIRIVGVGLGGHIAGIAADRVIGNIPHIIAIDPSLPGWTHHPDILKRGQALLVEVLHATAGTLGYDYPLGDLDFYPNGGQNQIGCGSDISCSHILSYIFYAESISTAGGSRFVGTACENYDQAIAQNCSGQRGVVFGGLANKAGQSGIYSFQTNPTQPFAQG</sequence>
<keyword evidence="8" id="KW-1185">Reference proteome</keyword>
<keyword evidence="5" id="KW-0732">Signal</keyword>
<protein>
    <recommendedName>
        <fullName evidence="6">Lipase domain-containing protein</fullName>
    </recommendedName>
</protein>
<keyword evidence="3" id="KW-0964">Secreted</keyword>
<feature type="domain" description="Lipase" evidence="6">
    <location>
        <begin position="16"/>
        <end position="263"/>
    </location>
</feature>
<dbReference type="InterPro" id="IPR013818">
    <property type="entry name" value="Lipase"/>
</dbReference>
<comment type="similarity">
    <text evidence="2 4">Belongs to the AB hydrolase superfamily. Lipase family.</text>
</comment>
<dbReference type="GO" id="GO:0005615">
    <property type="term" value="C:extracellular space"/>
    <property type="evidence" value="ECO:0007669"/>
    <property type="project" value="TreeGrafter"/>
</dbReference>
<evidence type="ECO:0000256" key="3">
    <source>
        <dbReference type="ARBA" id="ARBA00022525"/>
    </source>
</evidence>
<dbReference type="GO" id="GO:0017171">
    <property type="term" value="F:serine hydrolase activity"/>
    <property type="evidence" value="ECO:0007669"/>
    <property type="project" value="TreeGrafter"/>
</dbReference>
<dbReference type="SUPFAM" id="SSF53474">
    <property type="entry name" value="alpha/beta-Hydrolases"/>
    <property type="match status" value="1"/>
</dbReference>
<comment type="subcellular location">
    <subcellularLocation>
        <location evidence="1">Secreted</location>
    </subcellularLocation>
</comment>
<evidence type="ECO:0000313" key="8">
    <source>
        <dbReference type="Proteomes" id="UP001231518"/>
    </source>
</evidence>
<comment type="caution">
    <text evidence="7">The sequence shown here is derived from an EMBL/GenBank/DDBJ whole genome shotgun (WGS) entry which is preliminary data.</text>
</comment>
<evidence type="ECO:0000256" key="1">
    <source>
        <dbReference type="ARBA" id="ARBA00004613"/>
    </source>
</evidence>
<evidence type="ECO:0000259" key="6">
    <source>
        <dbReference type="Pfam" id="PF00151"/>
    </source>
</evidence>
<gene>
    <name evidence="7" type="ORF">PYW07_007040</name>
</gene>
<feature type="signal peptide" evidence="5">
    <location>
        <begin position="1"/>
        <end position="19"/>
    </location>
</feature>
<dbReference type="Gene3D" id="3.40.50.1820">
    <property type="entry name" value="alpha/beta hydrolase"/>
    <property type="match status" value="1"/>
</dbReference>
<accession>A0AAD7Z247</accession>
<dbReference type="Pfam" id="PF00151">
    <property type="entry name" value="Lipase"/>
    <property type="match status" value="1"/>
</dbReference>
<evidence type="ECO:0000313" key="7">
    <source>
        <dbReference type="EMBL" id="KAJ8735420.1"/>
    </source>
</evidence>
<evidence type="ECO:0000256" key="4">
    <source>
        <dbReference type="RuleBase" id="RU004262"/>
    </source>
</evidence>
<dbReference type="GO" id="GO:0016298">
    <property type="term" value="F:lipase activity"/>
    <property type="evidence" value="ECO:0007669"/>
    <property type="project" value="InterPro"/>
</dbReference>
<dbReference type="Proteomes" id="UP001231518">
    <property type="component" value="Chromosome 2"/>
</dbReference>
<dbReference type="PRINTS" id="PR00821">
    <property type="entry name" value="TAGLIPASE"/>
</dbReference>
<organism evidence="7 8">
    <name type="scientific">Mythimna separata</name>
    <name type="common">Oriental armyworm</name>
    <name type="synonym">Pseudaletia separata</name>
    <dbReference type="NCBI Taxonomy" id="271217"/>
    <lineage>
        <taxon>Eukaryota</taxon>
        <taxon>Metazoa</taxon>
        <taxon>Ecdysozoa</taxon>
        <taxon>Arthropoda</taxon>
        <taxon>Hexapoda</taxon>
        <taxon>Insecta</taxon>
        <taxon>Pterygota</taxon>
        <taxon>Neoptera</taxon>
        <taxon>Endopterygota</taxon>
        <taxon>Lepidoptera</taxon>
        <taxon>Glossata</taxon>
        <taxon>Ditrysia</taxon>
        <taxon>Noctuoidea</taxon>
        <taxon>Noctuidae</taxon>
        <taxon>Noctuinae</taxon>
        <taxon>Hadenini</taxon>
        <taxon>Mythimna</taxon>
    </lineage>
</organism>
<evidence type="ECO:0000256" key="5">
    <source>
        <dbReference type="SAM" id="SignalP"/>
    </source>
</evidence>
<feature type="chain" id="PRO_5042174661" description="Lipase domain-containing protein" evidence="5">
    <location>
        <begin position="20"/>
        <end position="296"/>
    </location>
</feature>
<dbReference type="AlphaFoldDB" id="A0AAD7Z247"/>
<name>A0AAD7Z247_MYTSE</name>